<dbReference type="AlphaFoldDB" id="A0A974D6F2"/>
<reference evidence="2" key="1">
    <citation type="journal article" date="2016" name="Nature">
        <title>Genome evolution in the allotetraploid frog Xenopus laevis.</title>
        <authorList>
            <person name="Session A.M."/>
            <person name="Uno Y."/>
            <person name="Kwon T."/>
            <person name="Chapman J.A."/>
            <person name="Toyoda A."/>
            <person name="Takahashi S."/>
            <person name="Fukui A."/>
            <person name="Hikosaka A."/>
            <person name="Suzuki A."/>
            <person name="Kondo M."/>
            <person name="van Heeringen S.J."/>
            <person name="Quigley I."/>
            <person name="Heinz S."/>
            <person name="Ogino H."/>
            <person name="Ochi H."/>
            <person name="Hellsten U."/>
            <person name="Lyons J.B."/>
            <person name="Simakov O."/>
            <person name="Putnam N."/>
            <person name="Stites J."/>
            <person name="Kuroki Y."/>
            <person name="Tanaka T."/>
            <person name="Michiue T."/>
            <person name="Watanabe M."/>
            <person name="Bogdanovic O."/>
            <person name="Lister R."/>
            <person name="Georgiou G."/>
            <person name="Paranjpe S.S."/>
            <person name="van Kruijsbergen I."/>
            <person name="Shu S."/>
            <person name="Carlson J."/>
            <person name="Kinoshita T."/>
            <person name="Ohta Y."/>
            <person name="Mawaribuchi S."/>
            <person name="Jenkins J."/>
            <person name="Grimwood J."/>
            <person name="Schmutz J."/>
            <person name="Mitros T."/>
            <person name="Mozaffari S.V."/>
            <person name="Suzuki Y."/>
            <person name="Haramoto Y."/>
            <person name="Yamamoto T.S."/>
            <person name="Takagi C."/>
            <person name="Heald R."/>
            <person name="Miller K."/>
            <person name="Haudenschild C."/>
            <person name="Kitzman J."/>
            <person name="Nakayama T."/>
            <person name="Izutsu Y."/>
            <person name="Robert J."/>
            <person name="Fortriede J."/>
            <person name="Burns K."/>
            <person name="Lotay V."/>
            <person name="Karimi K."/>
            <person name="Yasuoka Y."/>
            <person name="Dichmann D.S."/>
            <person name="Flajnik M.F."/>
            <person name="Houston D.W."/>
            <person name="Shendure J."/>
            <person name="DuPasquier L."/>
            <person name="Vize P.D."/>
            <person name="Zorn A.M."/>
            <person name="Ito M."/>
            <person name="Marcotte E.M."/>
            <person name="Wallingford J.B."/>
            <person name="Ito Y."/>
            <person name="Asashima M."/>
            <person name="Ueno N."/>
            <person name="Matsuda Y."/>
            <person name="Veenstra G.J."/>
            <person name="Fujiyama A."/>
            <person name="Harland R.M."/>
            <person name="Taira M."/>
            <person name="Rokhsar D.S."/>
        </authorList>
    </citation>
    <scope>NUCLEOTIDE SEQUENCE [LARGE SCALE GENOMIC DNA]</scope>
    <source>
        <strain evidence="2">J</strain>
    </source>
</reference>
<protein>
    <submittedName>
        <fullName evidence="1">Uncharacterized protein</fullName>
    </submittedName>
</protein>
<accession>A0A974D6F2</accession>
<sequence>MIVHLMTTSRDWHSLYLYFNTHFFKEVFPFFSNTSPSAILSSLTSVISSFNLKKTLDFYMCRSIHLRYS</sequence>
<dbReference type="EMBL" id="CM004472">
    <property type="protein sequence ID" value="OCT85077.1"/>
    <property type="molecule type" value="Genomic_DNA"/>
</dbReference>
<evidence type="ECO:0000313" key="1">
    <source>
        <dbReference type="EMBL" id="OCT85077.1"/>
    </source>
</evidence>
<gene>
    <name evidence="1" type="ORF">XELAEV_18023240mg</name>
</gene>
<organism evidence="1 2">
    <name type="scientific">Xenopus laevis</name>
    <name type="common">African clawed frog</name>
    <dbReference type="NCBI Taxonomy" id="8355"/>
    <lineage>
        <taxon>Eukaryota</taxon>
        <taxon>Metazoa</taxon>
        <taxon>Chordata</taxon>
        <taxon>Craniata</taxon>
        <taxon>Vertebrata</taxon>
        <taxon>Euteleostomi</taxon>
        <taxon>Amphibia</taxon>
        <taxon>Batrachia</taxon>
        <taxon>Anura</taxon>
        <taxon>Pipoidea</taxon>
        <taxon>Pipidae</taxon>
        <taxon>Xenopodinae</taxon>
        <taxon>Xenopus</taxon>
        <taxon>Xenopus</taxon>
    </lineage>
</organism>
<evidence type="ECO:0000313" key="2">
    <source>
        <dbReference type="Proteomes" id="UP000694892"/>
    </source>
</evidence>
<proteinExistence type="predicted"/>
<name>A0A974D6F2_XENLA</name>
<dbReference type="Proteomes" id="UP000694892">
    <property type="component" value="Chromosome 4L"/>
</dbReference>